<keyword evidence="3" id="KW-1185">Reference proteome</keyword>
<dbReference type="RefSeq" id="WP_211040543.1">
    <property type="nucleotide sequence ID" value="NZ_JAELVF020000001.1"/>
</dbReference>
<evidence type="ECO:0008006" key="4">
    <source>
        <dbReference type="Google" id="ProtNLM"/>
    </source>
</evidence>
<dbReference type="EMBL" id="JAELVF020000001">
    <property type="protein sequence ID" value="MBU7599866.1"/>
    <property type="molecule type" value="Genomic_DNA"/>
</dbReference>
<dbReference type="AlphaFoldDB" id="A0A949JRD9"/>
<dbReference type="Proteomes" id="UP000694501">
    <property type="component" value="Unassembled WGS sequence"/>
</dbReference>
<evidence type="ECO:0000313" key="3">
    <source>
        <dbReference type="Proteomes" id="UP000694501"/>
    </source>
</evidence>
<name>A0A949JRD9_9ACTN</name>
<evidence type="ECO:0000256" key="1">
    <source>
        <dbReference type="SAM" id="MobiDB-lite"/>
    </source>
</evidence>
<feature type="compositionally biased region" description="Low complexity" evidence="1">
    <location>
        <begin position="66"/>
        <end position="78"/>
    </location>
</feature>
<protein>
    <recommendedName>
        <fullName evidence="4">Secreted protein</fullName>
    </recommendedName>
</protein>
<gene>
    <name evidence="2" type="ORF">JGS22_020100</name>
</gene>
<comment type="caution">
    <text evidence="2">The sequence shown here is derived from an EMBL/GenBank/DDBJ whole genome shotgun (WGS) entry which is preliminary data.</text>
</comment>
<proteinExistence type="predicted"/>
<evidence type="ECO:0000313" key="2">
    <source>
        <dbReference type="EMBL" id="MBU7599866.1"/>
    </source>
</evidence>
<reference evidence="2" key="1">
    <citation type="submission" date="2021-06" db="EMBL/GenBank/DDBJ databases">
        <title>Sequencing of actinobacteria type strains.</title>
        <authorList>
            <person name="Nguyen G.-S."/>
            <person name="Wentzel A."/>
        </authorList>
    </citation>
    <scope>NUCLEOTIDE SEQUENCE</scope>
    <source>
        <strain evidence="2">P38-E01</strain>
    </source>
</reference>
<organism evidence="2 3">
    <name type="scientific">Streptomyces tardus</name>
    <dbReference type="NCBI Taxonomy" id="2780544"/>
    <lineage>
        <taxon>Bacteria</taxon>
        <taxon>Bacillati</taxon>
        <taxon>Actinomycetota</taxon>
        <taxon>Actinomycetes</taxon>
        <taxon>Kitasatosporales</taxon>
        <taxon>Streptomycetaceae</taxon>
        <taxon>Streptomyces</taxon>
    </lineage>
</organism>
<accession>A0A949JRD9</accession>
<sequence length="208" mass="21577">MLPTPVTLLTLETSRVQPSAGQDLPHTRTRPVHWLATAAALAAVVAATVMIQPTDATATSDTGPLAARQKAAAGAPAPEKADYPLDCGPWEAGVVEHGAADFDGDGVAETIAVVRCATEGGTPPSGVFVLARAERAGAPPRVVRTLLDPAERLSVDDFAVRGGVISATLRGYSSQKVPRCCPDQERSVSWRWTDGDFALKAAPTAMGV</sequence>
<feature type="region of interest" description="Disordered" evidence="1">
    <location>
        <begin position="56"/>
        <end position="80"/>
    </location>
</feature>